<dbReference type="GO" id="GO:0005737">
    <property type="term" value="C:cytoplasm"/>
    <property type="evidence" value="ECO:0007669"/>
    <property type="project" value="UniProtKB-UniRule"/>
</dbReference>
<gene>
    <name evidence="8 11" type="primary">hemC</name>
    <name evidence="11" type="ORF">MM817_01478</name>
</gene>
<reference evidence="11" key="1">
    <citation type="submission" date="2022-03" db="EMBL/GenBank/DDBJ databases">
        <title>Draft Genome Sequence of Firmicute Strain S0AB, a Heterotrophic Iron/Sulfur-Oxidizing Extreme Acidophile.</title>
        <authorList>
            <person name="Vergara E."/>
            <person name="Pakostova E."/>
            <person name="Johnson D.B."/>
            <person name="Holmes D.S."/>
        </authorList>
    </citation>
    <scope>NUCLEOTIDE SEQUENCE</scope>
    <source>
        <strain evidence="11">S0AB</strain>
    </source>
</reference>
<feature type="modified residue" description="S-(dipyrrolylmethanemethyl)cysteine" evidence="8">
    <location>
        <position position="249"/>
    </location>
</feature>
<protein>
    <recommendedName>
        <fullName evidence="8">Porphobilinogen deaminase</fullName>
        <shortName evidence="8">PBG</shortName>
        <ecNumber evidence="8">2.5.1.61</ecNumber>
    </recommendedName>
    <alternativeName>
        <fullName evidence="8">Hydroxymethylbilane synthase</fullName>
        <shortName evidence="8">HMBS</shortName>
    </alternativeName>
    <alternativeName>
        <fullName evidence="8">Pre-uroporphyrinogen synthase</fullName>
    </alternativeName>
</protein>
<organism evidence="11 12">
    <name type="scientific">Sulfoacidibacillus ferrooxidans</name>
    <dbReference type="NCBI Taxonomy" id="2005001"/>
    <lineage>
        <taxon>Bacteria</taxon>
        <taxon>Bacillati</taxon>
        <taxon>Bacillota</taxon>
        <taxon>Bacilli</taxon>
        <taxon>Bacillales</taxon>
        <taxon>Alicyclobacillaceae</taxon>
        <taxon>Sulfoacidibacillus</taxon>
    </lineage>
</organism>
<comment type="miscellaneous">
    <text evidence="8">The porphobilinogen subunits are added to the dipyrromethane group.</text>
</comment>
<proteinExistence type="inferred from homology"/>
<evidence type="ECO:0000256" key="5">
    <source>
        <dbReference type="ARBA" id="ARBA00022679"/>
    </source>
</evidence>
<evidence type="ECO:0000256" key="1">
    <source>
        <dbReference type="ARBA" id="ARBA00002869"/>
    </source>
</evidence>
<evidence type="ECO:0000256" key="6">
    <source>
        <dbReference type="ARBA" id="ARBA00023244"/>
    </source>
</evidence>
<dbReference type="InterPro" id="IPR022419">
    <property type="entry name" value="Porphobilin_deaminase_cofac_BS"/>
</dbReference>
<evidence type="ECO:0000313" key="12">
    <source>
        <dbReference type="Proteomes" id="UP001139263"/>
    </source>
</evidence>
<dbReference type="SUPFAM" id="SSF54782">
    <property type="entry name" value="Porphobilinogen deaminase (hydroxymethylbilane synthase), C-terminal domain"/>
    <property type="match status" value="1"/>
</dbReference>
<dbReference type="GO" id="GO:0006782">
    <property type="term" value="P:protoporphyrinogen IX biosynthetic process"/>
    <property type="evidence" value="ECO:0007669"/>
    <property type="project" value="UniProtKB-UniRule"/>
</dbReference>
<dbReference type="HAMAP" id="MF_00260">
    <property type="entry name" value="Porphobil_deam"/>
    <property type="match status" value="1"/>
</dbReference>
<dbReference type="PRINTS" id="PR00151">
    <property type="entry name" value="PORPHBDMNASE"/>
</dbReference>
<dbReference type="Pfam" id="PF01379">
    <property type="entry name" value="Porphobil_deam"/>
    <property type="match status" value="1"/>
</dbReference>
<dbReference type="NCBIfam" id="TIGR00212">
    <property type="entry name" value="hemC"/>
    <property type="match status" value="1"/>
</dbReference>
<dbReference type="Gene3D" id="3.30.160.40">
    <property type="entry name" value="Porphobilinogen deaminase, C-terminal domain"/>
    <property type="match status" value="1"/>
</dbReference>
<feature type="domain" description="Porphobilinogen deaminase N-terminal" evidence="9">
    <location>
        <begin position="4"/>
        <end position="220"/>
    </location>
</feature>
<dbReference type="EC" id="2.5.1.61" evidence="8"/>
<evidence type="ECO:0000313" key="11">
    <source>
        <dbReference type="EMBL" id="MCI0183208.1"/>
    </source>
</evidence>
<dbReference type="InterPro" id="IPR000860">
    <property type="entry name" value="HemC"/>
</dbReference>
<evidence type="ECO:0000256" key="3">
    <source>
        <dbReference type="ARBA" id="ARBA00005638"/>
    </source>
</evidence>
<dbReference type="PANTHER" id="PTHR11557:SF0">
    <property type="entry name" value="PORPHOBILINOGEN DEAMINASE"/>
    <property type="match status" value="1"/>
</dbReference>
<comment type="cofactor">
    <cofactor evidence="8">
        <name>dipyrromethane</name>
        <dbReference type="ChEBI" id="CHEBI:60342"/>
    </cofactor>
    <text evidence="8">Binds 1 dipyrromethane group covalently.</text>
</comment>
<dbReference type="PIRSF" id="PIRSF001438">
    <property type="entry name" value="4pyrrol_synth_OHMeBilane_synth"/>
    <property type="match status" value="1"/>
</dbReference>
<comment type="subunit">
    <text evidence="4 8">Monomer.</text>
</comment>
<dbReference type="PANTHER" id="PTHR11557">
    <property type="entry name" value="PORPHOBILINOGEN DEAMINASE"/>
    <property type="match status" value="1"/>
</dbReference>
<evidence type="ECO:0000256" key="4">
    <source>
        <dbReference type="ARBA" id="ARBA00011245"/>
    </source>
</evidence>
<dbReference type="AlphaFoldDB" id="A0A9X1VAL7"/>
<dbReference type="Gene3D" id="3.40.190.10">
    <property type="entry name" value="Periplasmic binding protein-like II"/>
    <property type="match status" value="2"/>
</dbReference>
<dbReference type="Proteomes" id="UP001139263">
    <property type="component" value="Unassembled WGS sequence"/>
</dbReference>
<evidence type="ECO:0000256" key="8">
    <source>
        <dbReference type="HAMAP-Rule" id="MF_00260"/>
    </source>
</evidence>
<comment type="catalytic activity">
    <reaction evidence="7 8">
        <text>4 porphobilinogen + H2O = hydroxymethylbilane + 4 NH4(+)</text>
        <dbReference type="Rhea" id="RHEA:13185"/>
        <dbReference type="ChEBI" id="CHEBI:15377"/>
        <dbReference type="ChEBI" id="CHEBI:28938"/>
        <dbReference type="ChEBI" id="CHEBI:57845"/>
        <dbReference type="ChEBI" id="CHEBI:58126"/>
        <dbReference type="EC" id="2.5.1.61"/>
    </reaction>
</comment>
<evidence type="ECO:0000256" key="2">
    <source>
        <dbReference type="ARBA" id="ARBA00004735"/>
    </source>
</evidence>
<dbReference type="FunFam" id="3.40.190.10:FF:000004">
    <property type="entry name" value="Porphobilinogen deaminase"/>
    <property type="match status" value="1"/>
</dbReference>
<sequence length="328" mass="35672">MRSIVVGTRRSLLAKTQTGHVVTALQKEFPDLIIEVKEIVTKGDRIIDIPLAEVGGKGLFISEIESTLLSGDIDFAVHSLKDVPAEVAPGLMIGAIPKREDERDLLITREGHTLRMLPIGARIGTSSLRRSAQLRNVREDVQIEVLRGNIDTRLRRLEELDAIVLAAAGLKRMNWWDGEADISYHGDKLIGFPLPLQDFLPAVGQGALALECRSNDETIRAMLAVLHDPATAMQVEAERAFLKAVGGSCQVPIGAYATIAYKDGSIEADGERNVVIRLDGMIGAPDGAELIRGVQEGEDAQRVGQQLGEHLLYAGGDRILQQLAIETR</sequence>
<dbReference type="FunFam" id="3.40.190.10:FF:000005">
    <property type="entry name" value="Porphobilinogen deaminase"/>
    <property type="match status" value="1"/>
</dbReference>
<evidence type="ECO:0000256" key="7">
    <source>
        <dbReference type="ARBA" id="ARBA00048169"/>
    </source>
</evidence>
<dbReference type="PROSITE" id="PS00533">
    <property type="entry name" value="PORPHOBILINOGEN_DEAM"/>
    <property type="match status" value="1"/>
</dbReference>
<dbReference type="SUPFAM" id="SSF53850">
    <property type="entry name" value="Periplasmic binding protein-like II"/>
    <property type="match status" value="1"/>
</dbReference>
<keyword evidence="6 8" id="KW-0627">Porphyrin biosynthesis</keyword>
<feature type="domain" description="Porphobilinogen deaminase C-terminal" evidence="10">
    <location>
        <begin position="233"/>
        <end position="312"/>
    </location>
</feature>
<name>A0A9X1VAL7_9BACL</name>
<comment type="function">
    <text evidence="1 8">Tetrapolymerization of the monopyrrole PBG into the hydroxymethylbilane pre-uroporphyrinogen in several discrete steps.</text>
</comment>
<accession>A0A9X1VAL7</accession>
<dbReference type="InterPro" id="IPR022418">
    <property type="entry name" value="Porphobilinogen_deaminase_C"/>
</dbReference>
<dbReference type="InterPro" id="IPR022417">
    <property type="entry name" value="Porphobilin_deaminase_N"/>
</dbReference>
<dbReference type="EMBL" id="JALBUF010000003">
    <property type="protein sequence ID" value="MCI0183208.1"/>
    <property type="molecule type" value="Genomic_DNA"/>
</dbReference>
<evidence type="ECO:0000259" key="9">
    <source>
        <dbReference type="Pfam" id="PF01379"/>
    </source>
</evidence>
<evidence type="ECO:0000259" key="10">
    <source>
        <dbReference type="Pfam" id="PF03900"/>
    </source>
</evidence>
<dbReference type="RefSeq" id="WP_241713164.1">
    <property type="nucleotide sequence ID" value="NZ_JALBUF010000003.1"/>
</dbReference>
<keyword evidence="12" id="KW-1185">Reference proteome</keyword>
<dbReference type="Pfam" id="PF03900">
    <property type="entry name" value="Porphobil_deamC"/>
    <property type="match status" value="1"/>
</dbReference>
<dbReference type="InterPro" id="IPR036803">
    <property type="entry name" value="Porphobilinogen_deaminase_C_sf"/>
</dbReference>
<dbReference type="GO" id="GO:0004418">
    <property type="term" value="F:hydroxymethylbilane synthase activity"/>
    <property type="evidence" value="ECO:0007669"/>
    <property type="project" value="UniProtKB-UniRule"/>
</dbReference>
<comment type="similarity">
    <text evidence="3 8">Belongs to the HMBS family.</text>
</comment>
<keyword evidence="5 8" id="KW-0808">Transferase</keyword>
<comment type="caution">
    <text evidence="11">The sequence shown here is derived from an EMBL/GenBank/DDBJ whole genome shotgun (WGS) entry which is preliminary data.</text>
</comment>
<comment type="pathway">
    <text evidence="2">Porphyrin-containing compound metabolism; protoporphyrin-IX biosynthesis; coproporphyrinogen-III from 5-aminolevulinate: step 2/4.</text>
</comment>